<dbReference type="GO" id="GO:0005524">
    <property type="term" value="F:ATP binding"/>
    <property type="evidence" value="ECO:0007669"/>
    <property type="project" value="InterPro"/>
</dbReference>
<accession>A0A481Z6Q7</accession>
<dbReference type="InterPro" id="IPR000719">
    <property type="entry name" value="Prot_kinase_dom"/>
</dbReference>
<evidence type="ECO:0000313" key="2">
    <source>
        <dbReference type="EMBL" id="QBK91296.1"/>
    </source>
</evidence>
<organism evidence="2">
    <name type="scientific">Pithovirus LCPAC202</name>
    <dbReference type="NCBI Taxonomy" id="2506592"/>
    <lineage>
        <taxon>Viruses</taxon>
        <taxon>Pithoviruses</taxon>
    </lineage>
</organism>
<dbReference type="PANTHER" id="PTHR44167:SF25">
    <property type="entry name" value="PROTEIN KINASE DOMAIN CONTAINING PROTEIN"/>
    <property type="match status" value="1"/>
</dbReference>
<dbReference type="Gene3D" id="1.10.510.10">
    <property type="entry name" value="Transferase(Phosphotransferase) domain 1"/>
    <property type="match status" value="1"/>
</dbReference>
<name>A0A481Z6Q7_9VIRU</name>
<dbReference type="InterPro" id="IPR008266">
    <property type="entry name" value="Tyr_kinase_AS"/>
</dbReference>
<dbReference type="PROSITE" id="PS50011">
    <property type="entry name" value="PROTEIN_KINASE_DOM"/>
    <property type="match status" value="1"/>
</dbReference>
<evidence type="ECO:0000259" key="1">
    <source>
        <dbReference type="PROSITE" id="PS50011"/>
    </source>
</evidence>
<dbReference type="CDD" id="cd00180">
    <property type="entry name" value="PKc"/>
    <property type="match status" value="1"/>
</dbReference>
<dbReference type="PROSITE" id="PS00109">
    <property type="entry name" value="PROTEIN_KINASE_TYR"/>
    <property type="match status" value="1"/>
</dbReference>
<feature type="domain" description="Protein kinase" evidence="1">
    <location>
        <begin position="159"/>
        <end position="401"/>
    </location>
</feature>
<protein>
    <submittedName>
        <fullName evidence="2">Putative serine/threonine protein kinase</fullName>
    </submittedName>
</protein>
<dbReference type="PANTHER" id="PTHR44167">
    <property type="entry name" value="OVARIAN-SPECIFIC SERINE/THREONINE-PROTEIN KINASE LOK-RELATED"/>
    <property type="match status" value="1"/>
</dbReference>
<gene>
    <name evidence="2" type="ORF">LCPAC202_02700</name>
</gene>
<keyword evidence="2" id="KW-0808">Transferase</keyword>
<dbReference type="InterPro" id="IPR011009">
    <property type="entry name" value="Kinase-like_dom_sf"/>
</dbReference>
<sequence>MDQPLIKQGVISKTNIRTRLDDSHMDFLNSQFERLTLFLKPITEDDKKDIINQAVELIIETYNNPESGIRGYNYYVYLFAALVKILTERDLFQDTWYNKSYIYHSINRLIVGKQGEMLDHNLRQDFLDAQKEIGKGIPQTLIDSYRTHQITNNEYQKRFKILDKIGEGVFGKVYKVYDNLTKRETANKEITFSYLPSDEEKENFQIEMKIMKTISSTQAGCDPYIACLYEWYCVTPSLNDIWSWKYVINMEYIRGETLKLAKITSDQEALKIMLQMAKALHRLHDNNIIHMDLTTYNVMIDSEQNAKLIDFGTSCTSREECKLWSHVAGGIPELLKNTNMTLDQYKSSDIWMLGNLYKFILTKRPNLNVKPLVLKMMDVDLLKRPSIGTVISSLHTLIDQS</sequence>
<dbReference type="EMBL" id="MK500522">
    <property type="protein sequence ID" value="QBK91296.1"/>
    <property type="molecule type" value="Genomic_DNA"/>
</dbReference>
<dbReference type="GO" id="GO:0004674">
    <property type="term" value="F:protein serine/threonine kinase activity"/>
    <property type="evidence" value="ECO:0007669"/>
    <property type="project" value="UniProtKB-KW"/>
</dbReference>
<dbReference type="SUPFAM" id="SSF56112">
    <property type="entry name" value="Protein kinase-like (PK-like)"/>
    <property type="match status" value="1"/>
</dbReference>
<proteinExistence type="predicted"/>
<reference evidence="2" key="1">
    <citation type="journal article" date="2019" name="MBio">
        <title>Virus Genomes from Deep Sea Sediments Expand the Ocean Megavirome and Support Independent Origins of Viral Gigantism.</title>
        <authorList>
            <person name="Backstrom D."/>
            <person name="Yutin N."/>
            <person name="Jorgensen S.L."/>
            <person name="Dharamshi J."/>
            <person name="Homa F."/>
            <person name="Zaremba-Niedwiedzka K."/>
            <person name="Spang A."/>
            <person name="Wolf Y.I."/>
            <person name="Koonin E.V."/>
            <person name="Ettema T.J."/>
        </authorList>
    </citation>
    <scope>NUCLEOTIDE SEQUENCE</scope>
</reference>
<dbReference type="Pfam" id="PF00069">
    <property type="entry name" value="Pkinase"/>
    <property type="match status" value="1"/>
</dbReference>
<keyword evidence="2" id="KW-0418">Kinase</keyword>
<keyword evidence="2" id="KW-0723">Serine/threonine-protein kinase</keyword>